<dbReference type="Pfam" id="PF25579">
    <property type="entry name" value="TPR_TRIP12_N"/>
    <property type="match status" value="1"/>
</dbReference>
<evidence type="ECO:0000313" key="10">
    <source>
        <dbReference type="EMBL" id="KAG5670792.1"/>
    </source>
</evidence>
<dbReference type="InterPro" id="IPR045322">
    <property type="entry name" value="HECTD1/TRIP12-like"/>
</dbReference>
<dbReference type="GO" id="GO:0061630">
    <property type="term" value="F:ubiquitin protein ligase activity"/>
    <property type="evidence" value="ECO:0007669"/>
    <property type="project" value="UniProtKB-UniRule"/>
</dbReference>
<dbReference type="EC" id="2.3.2.26" evidence="7"/>
<evidence type="ECO:0000256" key="4">
    <source>
        <dbReference type="ARBA" id="ARBA00022679"/>
    </source>
</evidence>
<organism evidence="10 11">
    <name type="scientific">Polypedilum vanderplanki</name>
    <name type="common">Sleeping chironomid midge</name>
    <dbReference type="NCBI Taxonomy" id="319348"/>
    <lineage>
        <taxon>Eukaryota</taxon>
        <taxon>Metazoa</taxon>
        <taxon>Ecdysozoa</taxon>
        <taxon>Arthropoda</taxon>
        <taxon>Hexapoda</taxon>
        <taxon>Insecta</taxon>
        <taxon>Pterygota</taxon>
        <taxon>Neoptera</taxon>
        <taxon>Endopterygota</taxon>
        <taxon>Diptera</taxon>
        <taxon>Nematocera</taxon>
        <taxon>Chironomoidea</taxon>
        <taxon>Chironomidae</taxon>
        <taxon>Chironominae</taxon>
        <taxon>Polypedilum</taxon>
        <taxon>Polypedilum</taxon>
    </lineage>
</organism>
<evidence type="ECO:0000313" key="11">
    <source>
        <dbReference type="Proteomes" id="UP001107558"/>
    </source>
</evidence>
<comment type="catalytic activity">
    <reaction evidence="1 7">
        <text>S-ubiquitinyl-[E2 ubiquitin-conjugating enzyme]-L-cysteine + [acceptor protein]-L-lysine = [E2 ubiquitin-conjugating enzyme]-L-cysteine + N(6)-ubiquitinyl-[acceptor protein]-L-lysine.</text>
        <dbReference type="EC" id="2.3.2.26"/>
    </reaction>
</comment>
<dbReference type="SUPFAM" id="SSF56204">
    <property type="entry name" value="Hect, E3 ligase catalytic domain"/>
    <property type="match status" value="1"/>
</dbReference>
<evidence type="ECO:0000256" key="3">
    <source>
        <dbReference type="ARBA" id="ARBA00006331"/>
    </source>
</evidence>
<proteinExistence type="inferred from homology"/>
<gene>
    <name evidence="10" type="ORF">PVAND_001031</name>
</gene>
<dbReference type="GO" id="GO:0000209">
    <property type="term" value="P:protein polyubiquitination"/>
    <property type="evidence" value="ECO:0007669"/>
    <property type="project" value="TreeGrafter"/>
</dbReference>
<dbReference type="Gene3D" id="3.90.1750.10">
    <property type="entry name" value="Hect, E3 ligase catalytic domains"/>
    <property type="match status" value="1"/>
</dbReference>
<keyword evidence="11" id="KW-1185">Reference proteome</keyword>
<dbReference type="GO" id="GO:0006974">
    <property type="term" value="P:DNA damage response"/>
    <property type="evidence" value="ECO:0007669"/>
    <property type="project" value="TreeGrafter"/>
</dbReference>
<dbReference type="InterPro" id="IPR000569">
    <property type="entry name" value="HECT_dom"/>
</dbReference>
<dbReference type="PANTHER" id="PTHR45670">
    <property type="entry name" value="E3 UBIQUITIN-PROTEIN LIGASE TRIP12"/>
    <property type="match status" value="1"/>
</dbReference>
<dbReference type="PANTHER" id="PTHR45670:SF13">
    <property type="entry name" value="E3 UBIQUITIN-PROTEIN LIGASE TRIP12"/>
    <property type="match status" value="1"/>
</dbReference>
<feature type="region of interest" description="Disordered" evidence="8">
    <location>
        <begin position="521"/>
        <end position="584"/>
    </location>
</feature>
<dbReference type="FunFam" id="3.30.2160.10:FF:000013">
    <property type="entry name" value="E3 ubiquitin-protein ligase TRIP12 isoform X1"/>
    <property type="match status" value="1"/>
</dbReference>
<name>A0A9J6BM44_POLVA</name>
<evidence type="ECO:0000256" key="7">
    <source>
        <dbReference type="RuleBase" id="RU369009"/>
    </source>
</evidence>
<evidence type="ECO:0000259" key="9">
    <source>
        <dbReference type="PROSITE" id="PS50237"/>
    </source>
</evidence>
<feature type="compositionally biased region" description="Acidic residues" evidence="8">
    <location>
        <begin position="548"/>
        <end position="563"/>
    </location>
</feature>
<evidence type="ECO:0000256" key="1">
    <source>
        <dbReference type="ARBA" id="ARBA00000885"/>
    </source>
</evidence>
<dbReference type="InterPro" id="IPR035983">
    <property type="entry name" value="Hect_E3_ubiquitin_ligase"/>
</dbReference>
<dbReference type="SMART" id="SM00119">
    <property type="entry name" value="HECTc"/>
    <property type="match status" value="1"/>
</dbReference>
<accession>A0A9J6BM44</accession>
<dbReference type="Pfam" id="PF00632">
    <property type="entry name" value="HECT"/>
    <property type="match status" value="1"/>
</dbReference>
<dbReference type="Gene3D" id="3.30.2410.10">
    <property type="entry name" value="Hect, E3 ligase catalytic domain"/>
    <property type="match status" value="1"/>
</dbReference>
<dbReference type="GO" id="GO:0009966">
    <property type="term" value="P:regulation of signal transduction"/>
    <property type="evidence" value="ECO:0007669"/>
    <property type="project" value="UniProtKB-ARBA"/>
</dbReference>
<evidence type="ECO:0000256" key="2">
    <source>
        <dbReference type="ARBA" id="ARBA00004906"/>
    </source>
</evidence>
<evidence type="ECO:0000256" key="8">
    <source>
        <dbReference type="SAM" id="MobiDB-lite"/>
    </source>
</evidence>
<dbReference type="EMBL" id="JADBJN010000003">
    <property type="protein sequence ID" value="KAG5670792.1"/>
    <property type="molecule type" value="Genomic_DNA"/>
</dbReference>
<reference evidence="10" key="1">
    <citation type="submission" date="2021-03" db="EMBL/GenBank/DDBJ databases">
        <title>Chromosome level genome of the anhydrobiotic midge Polypedilum vanderplanki.</title>
        <authorList>
            <person name="Yoshida Y."/>
            <person name="Kikawada T."/>
            <person name="Gusev O."/>
        </authorList>
    </citation>
    <scope>NUCLEOTIDE SEQUENCE</scope>
    <source>
        <strain evidence="10">NIAS01</strain>
        <tissue evidence="10">Whole body or cell culture</tissue>
    </source>
</reference>
<dbReference type="GO" id="GO:0016607">
    <property type="term" value="C:nuclear speck"/>
    <property type="evidence" value="ECO:0007669"/>
    <property type="project" value="TreeGrafter"/>
</dbReference>
<dbReference type="Gene3D" id="1.25.10.10">
    <property type="entry name" value="Leucine-rich Repeat Variant"/>
    <property type="match status" value="1"/>
</dbReference>
<dbReference type="SUPFAM" id="SSF48371">
    <property type="entry name" value="ARM repeat"/>
    <property type="match status" value="1"/>
</dbReference>
<dbReference type="InterPro" id="IPR057948">
    <property type="entry name" value="TPR_TRIP12_N"/>
</dbReference>
<feature type="domain" description="HECT" evidence="9">
    <location>
        <begin position="1210"/>
        <end position="1506"/>
    </location>
</feature>
<sequence>MNPIGSSTTQQLLQGLKSNEESQQLQALIEICTILVMGNEETLVGFPIIQTIPSLINLLQKEENFDLMNHACRALTYMLEALPRSSILIIDAIPALLWKLQEIQCIDVAEQSLIALEILSRRHFKAILYGNGISICLSFLDFFSVTSQNAALTIVSNCCLNLKVQEFNFFRGSISLLTQILSKNDNKNLEQVCNIFCRLTEGFKDNSVILQEIGSTELMKNCQKLLVASPSVLNNGTFTNVIKMMSNLCASCPDLVKFLLENDIVSNLLFLLTNPTNISSKIELVQRNSTELNEIMRLIVELLPKLPNEGILEAEKDDFIATTSDENRSSIENFIKLLISVLFEVYSFSSTPFVRYKCLQALLRMIHFANADLLKEVLNRQFVSSNIAGMIASNDNKIIIEALKMAEILMQKLPDVFGNYFQREGVMHYIQKLVDSIELKSQKDNSTTEENFESGNLKLENSSRKLNSQTSIESKDKEIVNIDSKEKEKMVSESKKEEVTLIEPKNLENSSIELKVTKLETEDQKVSISESKNNEVTSIEPTNQSESAIEDLNSDDDFEDDSMSENTIYDSFNSSSSSSSSYESVKNADEIPMLNTSRINQNASKISQIEIENENSRQWIKNKAISFINRYSNDCINSNLTIMSSLAAAIKKLDGSHDDCINGMEELKNILLESDISSFEFNQSGLINAMLNFMTKEEGKIFRDDRLRLFLNIFTNLPIDTNYNHEISINPTAFSSLVSKLNLCLTRLEEFTIKVYDYRSNVNPIKFFTTHQLNVNIQKHPECTNVGKFKDGVVKIAPLAQIELFEKYLESENEENLEPRIIADGRKRKFQFFINNQLVENSMTIYQAIKENSPAVNGESRTENCIGSVNIWLQQHTILYKVIEEKFEAQSTSCSEAKPDLTSAELSTRNLVPTIISPLNKYLDTKFLETIKDSSVGVLTLLRVLNGLNRYWSSLYSSLKQTQIIDQAEFINSKISTKVIRQLQDPLIIMTGSLPNWLKDLAISCPFLFPFETRHLLFYVTSFDRDRALQRVIDTTPDLISKREILPRLNRQKCEISRKNILKHAEFIMKKFGNSKSLLEIQYENEVGTGLGPTLEFYALVSNELQRSDLNLWNDAENSYRNQEIKENFAIIPAILVYDENSHLIFEDLMIKIDGIDRDEKLEIKKIDKINPEDSRLKQHRNIQYVNSPNGLFPVALNKATRLSKIKSRFNFLGKFMAKSVLDSRMIDLPLSMPFYRWILNEQISFDLFDLEKVAPEVHNVLLRLNEIVKQREIIQENSSLNNQEKAAKIEALNLDGCQISDLSLNFVLPGHPNIELLENGQNIPVTIYNLHEYISLVSHWFLVKGVTEQFESFKEGFNSIFSIETLKLFYPEELENVFCGSGNFQKWNTKMLAECCRTDHGFTQESIVIQNFYDILSQFNREEQRSFLQFITGTPKLPVGGFKSLIPPLTIVAKKIDENQNPDDFLPSVMTCVNYLKLPEYSNREIMKEKLKIAANEGSLSFHLS</sequence>
<keyword evidence="4 7" id="KW-0808">Transferase</keyword>
<feature type="active site" description="Glycyl thioester intermediate" evidence="6">
    <location>
        <position position="1473"/>
    </location>
</feature>
<comment type="function">
    <text evidence="7">E3 ubiquitin-protein ligase which accepts ubiquitin from an E2 ubiquitin-conjugating enzyme in the form of a thioester and then directly transfers the ubiquitin to targeted substrates.</text>
</comment>
<dbReference type="Proteomes" id="UP001107558">
    <property type="component" value="Chromosome 3"/>
</dbReference>
<comment type="similarity">
    <text evidence="3 7">Belongs to the UPL family. K-HECT subfamily.</text>
</comment>
<dbReference type="FunFam" id="3.30.2410.10:FF:000005">
    <property type="entry name" value="E3 ubiquitin-protein ligase TRIP12 isoform X1"/>
    <property type="match status" value="1"/>
</dbReference>
<comment type="pathway">
    <text evidence="2 7">Protein modification; protein ubiquitination.</text>
</comment>
<dbReference type="InterPro" id="IPR016024">
    <property type="entry name" value="ARM-type_fold"/>
</dbReference>
<evidence type="ECO:0000256" key="5">
    <source>
        <dbReference type="ARBA" id="ARBA00022786"/>
    </source>
</evidence>
<evidence type="ECO:0000256" key="6">
    <source>
        <dbReference type="PROSITE-ProRule" id="PRU00104"/>
    </source>
</evidence>
<keyword evidence="5 6" id="KW-0833">Ubl conjugation pathway</keyword>
<feature type="compositionally biased region" description="Polar residues" evidence="8">
    <location>
        <begin position="526"/>
        <end position="547"/>
    </location>
</feature>
<dbReference type="GO" id="GO:0043161">
    <property type="term" value="P:proteasome-mediated ubiquitin-dependent protein catabolic process"/>
    <property type="evidence" value="ECO:0007669"/>
    <property type="project" value="TreeGrafter"/>
</dbReference>
<dbReference type="PROSITE" id="PS50237">
    <property type="entry name" value="HECT"/>
    <property type="match status" value="1"/>
</dbReference>
<protein>
    <recommendedName>
        <fullName evidence="7">E3 ubiquitin-protein ligase</fullName>
        <ecNumber evidence="7">2.3.2.26</ecNumber>
    </recommendedName>
</protein>
<dbReference type="OrthoDB" id="271273at2759"/>
<comment type="caution">
    <text evidence="10">The sequence shown here is derived from an EMBL/GenBank/DDBJ whole genome shotgun (WGS) entry which is preliminary data.</text>
</comment>
<dbReference type="InterPro" id="IPR011989">
    <property type="entry name" value="ARM-like"/>
</dbReference>